<sequence>MSKTQAQAELLSMACTLLAASEALDNNEDVELPLDDPDDDSEVLELATALMFQKVLEIKGNGTRGNYNQFSKSKDWFSTSLQQPDRWSRSNYRMSQSMFDCLVFILAPNTIFHSPKKKQRHVKCQLATFLIRYGQPGSDVLGVASKLGLGLGTVHLYCRRVTRALHELRSHHLGWLGDEQKTLVSQRIEARSGFPKCVGSGDGCQIRMTTAPEENPDEFLSRKKQHSPFQTNFQATVDDECHFTSFDLGWPGLYLIPLDYLTI</sequence>
<feature type="chain" id="PRO_5045318402" description="DDE Tnp4 domain-containing protein" evidence="1">
    <location>
        <begin position="24"/>
        <end position="263"/>
    </location>
</feature>
<dbReference type="Proteomes" id="UP001163828">
    <property type="component" value="Unassembled WGS sequence"/>
</dbReference>
<comment type="caution">
    <text evidence="2">The sequence shown here is derived from an EMBL/GenBank/DDBJ whole genome shotgun (WGS) entry which is preliminary data.</text>
</comment>
<keyword evidence="3" id="KW-1185">Reference proteome</keyword>
<evidence type="ECO:0000313" key="3">
    <source>
        <dbReference type="Proteomes" id="UP001163828"/>
    </source>
</evidence>
<evidence type="ECO:0000313" key="2">
    <source>
        <dbReference type="EMBL" id="KAJ3991529.1"/>
    </source>
</evidence>
<evidence type="ECO:0008006" key="4">
    <source>
        <dbReference type="Google" id="ProtNLM"/>
    </source>
</evidence>
<proteinExistence type="predicted"/>
<dbReference type="EMBL" id="MU791009">
    <property type="protein sequence ID" value="KAJ3991529.1"/>
    <property type="molecule type" value="Genomic_DNA"/>
</dbReference>
<reference evidence="2" key="1">
    <citation type="submission" date="2022-08" db="EMBL/GenBank/DDBJ databases">
        <authorList>
            <consortium name="DOE Joint Genome Institute"/>
            <person name="Min B."/>
            <person name="Riley R."/>
            <person name="Sierra-Patev S."/>
            <person name="Naranjo-Ortiz M."/>
            <person name="Looney B."/>
            <person name="Konkel Z."/>
            <person name="Slot J.C."/>
            <person name="Sakamoto Y."/>
            <person name="Steenwyk J.L."/>
            <person name="Rokas A."/>
            <person name="Carro J."/>
            <person name="Camarero S."/>
            <person name="Ferreira P."/>
            <person name="Molpeceres G."/>
            <person name="Ruiz-Duenas F.J."/>
            <person name="Serrano A."/>
            <person name="Henrissat B."/>
            <person name="Drula E."/>
            <person name="Hughes K.W."/>
            <person name="Mata J.L."/>
            <person name="Ishikawa N.K."/>
            <person name="Vargas-Isla R."/>
            <person name="Ushijima S."/>
            <person name="Smith C.A."/>
            <person name="Ahrendt S."/>
            <person name="Andreopoulos W."/>
            <person name="He G."/>
            <person name="Labutti K."/>
            <person name="Lipzen A."/>
            <person name="Ng V."/>
            <person name="Sandor L."/>
            <person name="Barry K."/>
            <person name="Martinez A.T."/>
            <person name="Xiao Y."/>
            <person name="Gibbons J.G."/>
            <person name="Terashima K."/>
            <person name="Hibbett D.S."/>
            <person name="Grigoriev I.V."/>
        </authorList>
    </citation>
    <scope>NUCLEOTIDE SEQUENCE</scope>
    <source>
        <strain evidence="2">TFB10827</strain>
    </source>
</reference>
<feature type="signal peptide" evidence="1">
    <location>
        <begin position="1"/>
        <end position="23"/>
    </location>
</feature>
<gene>
    <name evidence="2" type="ORF">F5050DRAFT_1867205</name>
</gene>
<evidence type="ECO:0000256" key="1">
    <source>
        <dbReference type="SAM" id="SignalP"/>
    </source>
</evidence>
<keyword evidence="1" id="KW-0732">Signal</keyword>
<accession>A0ABQ8Q115</accession>
<protein>
    <recommendedName>
        <fullName evidence="4">DDE Tnp4 domain-containing protein</fullName>
    </recommendedName>
</protein>
<name>A0ABQ8Q115_9AGAR</name>
<organism evidence="2 3">
    <name type="scientific">Lentinula boryana</name>
    <dbReference type="NCBI Taxonomy" id="40481"/>
    <lineage>
        <taxon>Eukaryota</taxon>
        <taxon>Fungi</taxon>
        <taxon>Dikarya</taxon>
        <taxon>Basidiomycota</taxon>
        <taxon>Agaricomycotina</taxon>
        <taxon>Agaricomycetes</taxon>
        <taxon>Agaricomycetidae</taxon>
        <taxon>Agaricales</taxon>
        <taxon>Marasmiineae</taxon>
        <taxon>Omphalotaceae</taxon>
        <taxon>Lentinula</taxon>
    </lineage>
</organism>